<feature type="region of interest" description="Disordered" evidence="3">
    <location>
        <begin position="384"/>
        <end position="440"/>
    </location>
</feature>
<keyword evidence="4" id="KW-0472">Membrane</keyword>
<dbReference type="InterPro" id="IPR023415">
    <property type="entry name" value="LDLR_class-A_CS"/>
</dbReference>
<keyword evidence="5" id="KW-0732">Signal</keyword>
<accession>A0AAV2HJP8</accession>
<evidence type="ECO:0000313" key="7">
    <source>
        <dbReference type="Proteomes" id="UP001497497"/>
    </source>
</evidence>
<dbReference type="PANTHER" id="PTHR24652">
    <property type="entry name" value="LOW-DENSITY LIPOPROTEIN RECEPTOR CLASS A DOMAIN-CONTAINING PROTEIN 2"/>
    <property type="match status" value="1"/>
</dbReference>
<feature type="region of interest" description="Disordered" evidence="3">
    <location>
        <begin position="600"/>
        <end position="624"/>
    </location>
</feature>
<dbReference type="PANTHER" id="PTHR24652:SF67">
    <property type="entry name" value="LOW-DENSITY LIPOPROTEIN RECEPTOR CLASS A DOMAIN-CONTAINING PROTEIN 2"/>
    <property type="match status" value="1"/>
</dbReference>
<evidence type="ECO:0000256" key="1">
    <source>
        <dbReference type="ARBA" id="ARBA00023157"/>
    </source>
</evidence>
<evidence type="ECO:0000256" key="3">
    <source>
        <dbReference type="SAM" id="MobiDB-lite"/>
    </source>
</evidence>
<keyword evidence="4" id="KW-0812">Transmembrane</keyword>
<evidence type="ECO:0000313" key="6">
    <source>
        <dbReference type="EMBL" id="CAL1532766.1"/>
    </source>
</evidence>
<feature type="signal peptide" evidence="5">
    <location>
        <begin position="1"/>
        <end position="29"/>
    </location>
</feature>
<evidence type="ECO:0000256" key="4">
    <source>
        <dbReference type="SAM" id="Phobius"/>
    </source>
</evidence>
<feature type="transmembrane region" description="Helical" evidence="4">
    <location>
        <begin position="353"/>
        <end position="375"/>
    </location>
</feature>
<dbReference type="Gene3D" id="4.10.400.10">
    <property type="entry name" value="Low-density Lipoprotein Receptor"/>
    <property type="match status" value="1"/>
</dbReference>
<protein>
    <submittedName>
        <fullName evidence="6">Uncharacterized protein</fullName>
    </submittedName>
</protein>
<feature type="chain" id="PRO_5043460982" evidence="5">
    <location>
        <begin position="30"/>
        <end position="624"/>
    </location>
</feature>
<dbReference type="CDD" id="cd00112">
    <property type="entry name" value="LDLa"/>
    <property type="match status" value="1"/>
</dbReference>
<organism evidence="6 7">
    <name type="scientific">Lymnaea stagnalis</name>
    <name type="common">Great pond snail</name>
    <name type="synonym">Helix stagnalis</name>
    <dbReference type="NCBI Taxonomy" id="6523"/>
    <lineage>
        <taxon>Eukaryota</taxon>
        <taxon>Metazoa</taxon>
        <taxon>Spiralia</taxon>
        <taxon>Lophotrochozoa</taxon>
        <taxon>Mollusca</taxon>
        <taxon>Gastropoda</taxon>
        <taxon>Heterobranchia</taxon>
        <taxon>Euthyneura</taxon>
        <taxon>Panpulmonata</taxon>
        <taxon>Hygrophila</taxon>
        <taxon>Lymnaeoidea</taxon>
        <taxon>Lymnaeidae</taxon>
        <taxon>Lymnaea</taxon>
    </lineage>
</organism>
<dbReference type="EMBL" id="CAXITT010000124">
    <property type="protein sequence ID" value="CAL1532766.1"/>
    <property type="molecule type" value="Genomic_DNA"/>
</dbReference>
<feature type="compositionally biased region" description="Low complexity" evidence="3">
    <location>
        <begin position="578"/>
        <end position="588"/>
    </location>
</feature>
<dbReference type="SMART" id="SM00192">
    <property type="entry name" value="LDLa"/>
    <property type="match status" value="1"/>
</dbReference>
<dbReference type="SUPFAM" id="SSF57424">
    <property type="entry name" value="LDL receptor-like module"/>
    <property type="match status" value="1"/>
</dbReference>
<keyword evidence="4" id="KW-1133">Transmembrane helix</keyword>
<comment type="caution">
    <text evidence="6">The sequence shown here is derived from an EMBL/GenBank/DDBJ whole genome shotgun (WGS) entry which is preliminary data.</text>
</comment>
<gene>
    <name evidence="6" type="ORF">GSLYS_00006784001</name>
</gene>
<proteinExistence type="predicted"/>
<reference evidence="6 7" key="1">
    <citation type="submission" date="2024-04" db="EMBL/GenBank/DDBJ databases">
        <authorList>
            <consortium name="Genoscope - CEA"/>
            <person name="William W."/>
        </authorList>
    </citation>
    <scope>NUCLEOTIDE SEQUENCE [LARGE SCALE GENOMIC DNA]</scope>
</reference>
<keyword evidence="7" id="KW-1185">Reference proteome</keyword>
<keyword evidence="1 2" id="KW-1015">Disulfide bond</keyword>
<sequence length="624" mass="69806">MIKTSAHLQAICCCISMLLLSVAFNATSSYPTPASIAQPVKNTFDESSSRGKCQFELSDPSLSLEAESFTYQHQGCHQSEYNIRVPGSLFILLNFTDIHSLTDMPVELGLQRQQQHEQAATPTTATTTENAYFRAFSTGKQENYTFTTPRGTKEDFNATNYLTEPVSHQHSAVNITADVPSGSVQDTEKTHSTSETLKTSRAFNDQDISPLQTLQDTTRADFSNFQYSESGVDERGSFCSLKLIIEVANASHSTEPQVICWKKSWQSRIPLVYRYSVPIKITYIWETHSHSGFSLQFSFLQSKDVDCQFRCNNHLCLLKDQLCDGFDDCPDRSDEVNGCPQEKTDGDNGHSHMNILVVISVILFCILLVVIILMISRRNGARRGRDSLLHPPHSQSSEVFRSTSNSMQDSGQYEALVQDRAQRQSSVAAANPHGSESHRLLQPPQGIEQQQPTHHHPKHPQRICQTNMAKEGVLSVDDSRMGKSWRIPPHQQQHHNLQVHQPRYHNKPAYKETSPDEFYPPHIPVSADGEEGYASEQKSLHSKQQFLRNLQEESGVFRPPPNRTIFDRDSPPPPYSLNPPGTKSLDSLVPPVGVVSVLRPARGSLTPQSSPTGVPRSHSLSCHH</sequence>
<feature type="disulfide bond" evidence="2">
    <location>
        <begin position="311"/>
        <end position="329"/>
    </location>
</feature>
<dbReference type="AlphaFoldDB" id="A0AAV2HJP8"/>
<evidence type="ECO:0000256" key="5">
    <source>
        <dbReference type="SAM" id="SignalP"/>
    </source>
</evidence>
<dbReference type="PROSITE" id="PS01209">
    <property type="entry name" value="LDLRA_1"/>
    <property type="match status" value="1"/>
</dbReference>
<dbReference type="Proteomes" id="UP001497497">
    <property type="component" value="Unassembled WGS sequence"/>
</dbReference>
<name>A0AAV2HJP8_LYMST</name>
<dbReference type="InterPro" id="IPR002172">
    <property type="entry name" value="LDrepeatLR_classA_rpt"/>
</dbReference>
<dbReference type="PROSITE" id="PS50068">
    <property type="entry name" value="LDLRA_2"/>
    <property type="match status" value="1"/>
</dbReference>
<feature type="region of interest" description="Disordered" evidence="3">
    <location>
        <begin position="553"/>
        <end position="588"/>
    </location>
</feature>
<dbReference type="InterPro" id="IPR042333">
    <property type="entry name" value="LRAD2/Mig-13-like"/>
</dbReference>
<dbReference type="InterPro" id="IPR036055">
    <property type="entry name" value="LDL_receptor-like_sf"/>
</dbReference>
<feature type="compositionally biased region" description="Polar residues" evidence="3">
    <location>
        <begin position="393"/>
        <end position="411"/>
    </location>
</feature>
<comment type="caution">
    <text evidence="2">Lacks conserved residue(s) required for the propagation of feature annotation.</text>
</comment>
<evidence type="ECO:0000256" key="2">
    <source>
        <dbReference type="PROSITE-ProRule" id="PRU00124"/>
    </source>
</evidence>